<dbReference type="Gramene" id="LPERR01G09100.1">
    <property type="protein sequence ID" value="LPERR01G09100.1"/>
    <property type="gene ID" value="LPERR01G09100"/>
</dbReference>
<keyword evidence="1" id="KW-0479">Metal-binding</keyword>
<keyword evidence="1" id="KW-0863">Zinc-finger</keyword>
<dbReference type="InterPro" id="IPR056437">
    <property type="entry name" value="Znf-C2H2_ZNF598/HEL2"/>
</dbReference>
<dbReference type="Pfam" id="PF23230">
    <property type="entry name" value="zf-C2H2_13"/>
    <property type="match status" value="1"/>
</dbReference>
<feature type="compositionally biased region" description="Low complexity" evidence="2">
    <location>
        <begin position="56"/>
        <end position="65"/>
    </location>
</feature>
<sequence length="735" mass="80895">MRRALDWTPPLPSSLTTTPTPRRLLEPSSRFPLPILRPAPPPPYSPPPPPSPPPSADAASAAAADPPDMDDACAVCAEPLEWVAYGACGHREVCSTCVARLRFVLRDLRCCLCMTPCPAVFVTKAMGDRTRMIADFSALRGAGGEGKAGEFWHHEGTQAWFDDADHYRLISTMCRLSCSVCDTNSDKEELTVKAAKVKQKNKIRSVDQLKGHLLNRHGLHMCDLCLEGRKVFICEQKLYTMSQLNQHIKSGDSEVDGSEVERRGFGGHPMCEFCKSPFYGDNELYTHLTREHFSCHICQRQHSGHDYFTNYDELEVHFQRCHFLCQDKGCLEKKFVRHDVEEHRKRMPCAVDNSSLSPQNGIAAVGHGLGGQIDSSMAPLRSLSISSSSGQSSETCQSCARNRVLQQACLPPLTLQEVRDARIGSVLQEASFPSLPVQSRKAPTVRQSSRTAARIGDEQFHHISVTNNRNVALAQQGTRTLPENTRASELGQYNKGTENIHHNVQPRFLKSTALIPSGSTSRPLIPSSAGNGRQETLSNSQVLSSVEDIRAANRALVEKMRAALGMDQDMYNAFKEIAGEYRQGAINSSEYLSYVKQFGLLHLVPEMARLLPDAQKQKELADAYYANLRLTSLQENGGGTDNSKQGNQKKKGKGEVPDAIGTSSAATDPLKDKLLNTTIKLQSNYMPQEGCCAVLQKEGYRTADGSSQGLQPGLSLKGAWQSRGAQRLFLSNAKK</sequence>
<feature type="compositionally biased region" description="Pro residues" evidence="2">
    <location>
        <begin position="35"/>
        <end position="55"/>
    </location>
</feature>
<dbReference type="InterPro" id="IPR057634">
    <property type="entry name" value="PAH_ZNF598/HEL2"/>
</dbReference>
<name>A0A0D9UZ44_9ORYZ</name>
<dbReference type="AlphaFoldDB" id="A0A0D9UZ44"/>
<feature type="domain" description="RING-type" evidence="3">
    <location>
        <begin position="73"/>
        <end position="113"/>
    </location>
</feature>
<dbReference type="GO" id="GO:0061630">
    <property type="term" value="F:ubiquitin protein ligase activity"/>
    <property type="evidence" value="ECO:0007669"/>
    <property type="project" value="InterPro"/>
</dbReference>
<dbReference type="GO" id="GO:0008270">
    <property type="term" value="F:zinc ion binding"/>
    <property type="evidence" value="ECO:0007669"/>
    <property type="project" value="UniProtKB-KW"/>
</dbReference>
<dbReference type="EnsemblPlants" id="LPERR01G09100.1">
    <property type="protein sequence ID" value="LPERR01G09100.1"/>
    <property type="gene ID" value="LPERR01G09100"/>
</dbReference>
<protein>
    <recommendedName>
        <fullName evidence="3">RING-type domain-containing protein</fullName>
    </recommendedName>
</protein>
<dbReference type="HOGENOM" id="CLU_010490_0_0_1"/>
<dbReference type="eggNOG" id="KOG2231">
    <property type="taxonomic scope" value="Eukaryota"/>
</dbReference>
<feature type="region of interest" description="Disordered" evidence="2">
    <location>
        <begin position="1"/>
        <end position="65"/>
    </location>
</feature>
<dbReference type="InterPro" id="IPR001841">
    <property type="entry name" value="Znf_RING"/>
</dbReference>
<dbReference type="InterPro" id="IPR044288">
    <property type="entry name" value="ZNF598/HEL2"/>
</dbReference>
<dbReference type="PANTHER" id="PTHR22938:SF11">
    <property type="entry name" value="OS01G0251200 PROTEIN"/>
    <property type="match status" value="1"/>
</dbReference>
<evidence type="ECO:0000259" key="3">
    <source>
        <dbReference type="PROSITE" id="PS50089"/>
    </source>
</evidence>
<keyword evidence="5" id="KW-1185">Reference proteome</keyword>
<feature type="region of interest" description="Disordered" evidence="2">
    <location>
        <begin position="635"/>
        <end position="667"/>
    </location>
</feature>
<reference evidence="4 5" key="1">
    <citation type="submission" date="2012-08" db="EMBL/GenBank/DDBJ databases">
        <title>Oryza genome evolution.</title>
        <authorList>
            <person name="Wing R.A."/>
        </authorList>
    </citation>
    <scope>NUCLEOTIDE SEQUENCE</scope>
</reference>
<evidence type="ECO:0000256" key="2">
    <source>
        <dbReference type="SAM" id="MobiDB-lite"/>
    </source>
</evidence>
<dbReference type="PANTHER" id="PTHR22938">
    <property type="entry name" value="ZINC FINGER PROTEIN 598"/>
    <property type="match status" value="1"/>
</dbReference>
<organism evidence="4 5">
    <name type="scientific">Leersia perrieri</name>
    <dbReference type="NCBI Taxonomy" id="77586"/>
    <lineage>
        <taxon>Eukaryota</taxon>
        <taxon>Viridiplantae</taxon>
        <taxon>Streptophyta</taxon>
        <taxon>Embryophyta</taxon>
        <taxon>Tracheophyta</taxon>
        <taxon>Spermatophyta</taxon>
        <taxon>Magnoliopsida</taxon>
        <taxon>Liliopsida</taxon>
        <taxon>Poales</taxon>
        <taxon>Poaceae</taxon>
        <taxon>BOP clade</taxon>
        <taxon>Oryzoideae</taxon>
        <taxon>Oryzeae</taxon>
        <taxon>Oryzinae</taxon>
        <taxon>Leersia</taxon>
    </lineage>
</organism>
<feature type="region of interest" description="Disordered" evidence="2">
    <location>
        <begin position="519"/>
        <end position="539"/>
    </location>
</feature>
<proteinExistence type="predicted"/>
<dbReference type="PROSITE" id="PS50089">
    <property type="entry name" value="ZF_RING_2"/>
    <property type="match status" value="1"/>
</dbReference>
<evidence type="ECO:0000313" key="4">
    <source>
        <dbReference type="EnsemblPlants" id="LPERR01G09100.1"/>
    </source>
</evidence>
<evidence type="ECO:0000256" key="1">
    <source>
        <dbReference type="PROSITE-ProRule" id="PRU00175"/>
    </source>
</evidence>
<reference evidence="4" key="3">
    <citation type="submission" date="2015-04" db="UniProtKB">
        <authorList>
            <consortium name="EnsemblPlants"/>
        </authorList>
    </citation>
    <scope>IDENTIFICATION</scope>
</reference>
<keyword evidence="1" id="KW-0862">Zinc</keyword>
<feature type="compositionally biased region" description="Low complexity" evidence="2">
    <location>
        <begin position="13"/>
        <end position="22"/>
    </location>
</feature>
<dbReference type="GO" id="GO:0043022">
    <property type="term" value="F:ribosome binding"/>
    <property type="evidence" value="ECO:0007669"/>
    <property type="project" value="TreeGrafter"/>
</dbReference>
<evidence type="ECO:0000313" key="5">
    <source>
        <dbReference type="Proteomes" id="UP000032180"/>
    </source>
</evidence>
<dbReference type="Proteomes" id="UP000032180">
    <property type="component" value="Chromosome 1"/>
</dbReference>
<dbReference type="GO" id="GO:0016567">
    <property type="term" value="P:protein ubiquitination"/>
    <property type="evidence" value="ECO:0007669"/>
    <property type="project" value="TreeGrafter"/>
</dbReference>
<dbReference type="Pfam" id="PF23202">
    <property type="entry name" value="PAH_ZNF598"/>
    <property type="match status" value="1"/>
</dbReference>
<dbReference type="STRING" id="77586.A0A0D9UZ44"/>
<dbReference type="GO" id="GO:0072344">
    <property type="term" value="P:rescue of stalled ribosome"/>
    <property type="evidence" value="ECO:0007669"/>
    <property type="project" value="InterPro"/>
</dbReference>
<accession>A0A0D9UZ44</accession>
<reference evidence="5" key="2">
    <citation type="submission" date="2013-12" db="EMBL/GenBank/DDBJ databases">
        <authorList>
            <person name="Yu Y."/>
            <person name="Lee S."/>
            <person name="de Baynast K."/>
            <person name="Wissotski M."/>
            <person name="Liu L."/>
            <person name="Talag J."/>
            <person name="Goicoechea J."/>
            <person name="Angelova A."/>
            <person name="Jetty R."/>
            <person name="Kudrna D."/>
            <person name="Golser W."/>
            <person name="Rivera L."/>
            <person name="Zhang J."/>
            <person name="Wing R."/>
        </authorList>
    </citation>
    <scope>NUCLEOTIDE SEQUENCE</scope>
</reference>